<organism evidence="1 2">
    <name type="scientific">Alishewanella longhuensis</name>
    <dbReference type="NCBI Taxonomy" id="1091037"/>
    <lineage>
        <taxon>Bacteria</taxon>
        <taxon>Pseudomonadati</taxon>
        <taxon>Pseudomonadota</taxon>
        <taxon>Gammaproteobacteria</taxon>
        <taxon>Alteromonadales</taxon>
        <taxon>Alteromonadaceae</taxon>
        <taxon>Alishewanella</taxon>
    </lineage>
</organism>
<gene>
    <name evidence="1" type="ORF">GCM10010919_33180</name>
</gene>
<keyword evidence="2" id="KW-1185">Reference proteome</keyword>
<dbReference type="RefSeq" id="WP_189434165.1">
    <property type="nucleotide sequence ID" value="NZ_BNAO01000011.1"/>
</dbReference>
<dbReference type="EMBL" id="BNAO01000011">
    <property type="protein sequence ID" value="GHG77487.1"/>
    <property type="molecule type" value="Genomic_DNA"/>
</dbReference>
<evidence type="ECO:0000313" key="1">
    <source>
        <dbReference type="EMBL" id="GHG77487.1"/>
    </source>
</evidence>
<sequence>MNKCLVENFYKLATSWSVHCVKSAKSDAEREVYKLCAKQLRMRAEWLEKDLSAQKAYEIASILESFMKNGWIERYTIVEKEVKIWHTAYSNSVRNLLEALPPKSSKENCSSSENFIRVVCEWLNQPGLSSPSTHYLNYENFD</sequence>
<protein>
    <recommendedName>
        <fullName evidence="3">DUF2913 family protein</fullName>
    </recommendedName>
</protein>
<evidence type="ECO:0008006" key="3">
    <source>
        <dbReference type="Google" id="ProtNLM"/>
    </source>
</evidence>
<name>A0ABQ3L1W9_9ALTE</name>
<proteinExistence type="predicted"/>
<dbReference type="Proteomes" id="UP000659697">
    <property type="component" value="Unassembled WGS sequence"/>
</dbReference>
<evidence type="ECO:0000313" key="2">
    <source>
        <dbReference type="Proteomes" id="UP000659697"/>
    </source>
</evidence>
<reference evidence="2" key="1">
    <citation type="journal article" date="2019" name="Int. J. Syst. Evol. Microbiol.">
        <title>The Global Catalogue of Microorganisms (GCM) 10K type strain sequencing project: providing services to taxonomists for standard genome sequencing and annotation.</title>
        <authorList>
            <consortium name="The Broad Institute Genomics Platform"/>
            <consortium name="The Broad Institute Genome Sequencing Center for Infectious Disease"/>
            <person name="Wu L."/>
            <person name="Ma J."/>
        </authorList>
    </citation>
    <scope>NUCLEOTIDE SEQUENCE [LARGE SCALE GENOMIC DNA]</scope>
    <source>
        <strain evidence="2">CGMCC 1.7003</strain>
    </source>
</reference>
<accession>A0ABQ3L1W9</accession>
<comment type="caution">
    <text evidence="1">The sequence shown here is derived from an EMBL/GenBank/DDBJ whole genome shotgun (WGS) entry which is preliminary data.</text>
</comment>